<keyword evidence="10" id="KW-0961">Cell wall biogenesis/degradation</keyword>
<keyword evidence="14" id="KW-0969">Cilium</keyword>
<dbReference type="GO" id="GO:0004040">
    <property type="term" value="F:amidase activity"/>
    <property type="evidence" value="ECO:0007669"/>
    <property type="project" value="InterPro"/>
</dbReference>
<dbReference type="Pfam" id="PF10135">
    <property type="entry name" value="Rod-binding"/>
    <property type="match status" value="1"/>
</dbReference>
<comment type="similarity">
    <text evidence="3">In the N-terminal section; belongs to the FlgJ family.</text>
</comment>
<organism evidence="14 15">
    <name type="scientific">Citrobacter amalonaticus</name>
    <dbReference type="NCBI Taxonomy" id="35703"/>
    <lineage>
        <taxon>Bacteria</taxon>
        <taxon>Pseudomonadati</taxon>
        <taxon>Pseudomonadota</taxon>
        <taxon>Gammaproteobacteria</taxon>
        <taxon>Enterobacterales</taxon>
        <taxon>Enterobacteriaceae</taxon>
        <taxon>Citrobacter</taxon>
    </lineage>
</organism>
<evidence type="ECO:0000256" key="4">
    <source>
        <dbReference type="ARBA" id="ARBA00007974"/>
    </source>
</evidence>
<dbReference type="RefSeq" id="WP_103780358.1">
    <property type="nucleotide sequence ID" value="NZ_PQLX01000013.1"/>
</dbReference>
<dbReference type="InterPro" id="IPR019301">
    <property type="entry name" value="Flagellar_prot_FlgJ_N"/>
</dbReference>
<keyword evidence="6" id="KW-0574">Periplasm</keyword>
<feature type="domain" description="Mannosyl-glycoprotein endo-beta-N-acetylglucosamidase-like" evidence="13">
    <location>
        <begin position="147"/>
        <end position="310"/>
    </location>
</feature>
<proteinExistence type="inferred from homology"/>
<dbReference type="AlphaFoldDB" id="A0A2S4RR98"/>
<accession>A0A2S4RR98</accession>
<dbReference type="SMART" id="SM00047">
    <property type="entry name" value="LYZ2"/>
    <property type="match status" value="1"/>
</dbReference>
<keyword evidence="14" id="KW-0966">Cell projection</keyword>
<evidence type="ECO:0000256" key="10">
    <source>
        <dbReference type="ARBA" id="ARBA00023316"/>
    </source>
</evidence>
<dbReference type="InterPro" id="IPR051056">
    <property type="entry name" value="Glycosyl_Hydrolase_73"/>
</dbReference>
<dbReference type="GO" id="GO:0071973">
    <property type="term" value="P:bacterial-type flagellum-dependent cell motility"/>
    <property type="evidence" value="ECO:0007669"/>
    <property type="project" value="TreeGrafter"/>
</dbReference>
<dbReference type="PANTHER" id="PTHR33308:SF9">
    <property type="entry name" value="PEPTIDOGLYCAN HYDROLASE FLGJ"/>
    <property type="match status" value="1"/>
</dbReference>
<gene>
    <name evidence="14" type="primary">flgJ</name>
    <name evidence="14" type="ORF">C3430_24750</name>
</gene>
<feature type="compositionally biased region" description="Polar residues" evidence="12">
    <location>
        <begin position="118"/>
        <end position="132"/>
    </location>
</feature>
<evidence type="ECO:0000256" key="6">
    <source>
        <dbReference type="ARBA" id="ARBA00022764"/>
    </source>
</evidence>
<evidence type="ECO:0000256" key="1">
    <source>
        <dbReference type="ARBA" id="ARBA00002954"/>
    </source>
</evidence>
<evidence type="ECO:0000256" key="8">
    <source>
        <dbReference type="ARBA" id="ARBA00022801"/>
    </source>
</evidence>
<evidence type="ECO:0000256" key="3">
    <source>
        <dbReference type="ARBA" id="ARBA00006880"/>
    </source>
</evidence>
<sequence length="317" mass="34881">MNSSSLQGGAAFDLRTLDSLKRASREDPQEGLKAAAKQMEGMFVQMMLKSMREASFKDGLFNTQQTEMFTSMYDQQISQEIAAKGNLGLADMMLKQMGVDPSEGKAVTETAYVPLSLDTSSFKPSPQRPVQQENKEVQGETARARFANRSIKSDSFISRLMTPAIEASQKSGIPHQLIIAQAALESGWGNREILTQEGKPSHNLFGIKATGNWKGKTTEITTTEYVNGKAQKVKAAFRVYDSYSHALEDYASLLSRNPRYQNVVRASSLEGAAHALQSGGYATDPKYAKKLISVIQQVKQNVNEALNAYKNDLSSIF</sequence>
<evidence type="ECO:0000313" key="15">
    <source>
        <dbReference type="Proteomes" id="UP000237003"/>
    </source>
</evidence>
<comment type="subcellular location">
    <subcellularLocation>
        <location evidence="2">Periplasm</location>
    </subcellularLocation>
</comment>
<evidence type="ECO:0000256" key="11">
    <source>
        <dbReference type="ARBA" id="ARBA00030835"/>
    </source>
</evidence>
<evidence type="ECO:0000256" key="7">
    <source>
        <dbReference type="ARBA" id="ARBA00022795"/>
    </source>
</evidence>
<evidence type="ECO:0000313" key="14">
    <source>
        <dbReference type="EMBL" id="POU61217.1"/>
    </source>
</evidence>
<dbReference type="GO" id="GO:0044780">
    <property type="term" value="P:bacterial-type flagellum assembly"/>
    <property type="evidence" value="ECO:0007669"/>
    <property type="project" value="InterPro"/>
</dbReference>
<dbReference type="FunFam" id="2.10.70.40:FF:000001">
    <property type="entry name" value="Flagellar assembly peptidoglycan hydrolase FlgJ"/>
    <property type="match status" value="1"/>
</dbReference>
<dbReference type="Proteomes" id="UP000237003">
    <property type="component" value="Unassembled WGS sequence"/>
</dbReference>
<keyword evidence="8 14" id="KW-0378">Hydrolase</keyword>
<feature type="region of interest" description="Disordered" evidence="12">
    <location>
        <begin position="118"/>
        <end position="139"/>
    </location>
</feature>
<dbReference type="PANTHER" id="PTHR33308">
    <property type="entry name" value="PEPTIDOGLYCAN HYDROLASE FLGJ"/>
    <property type="match status" value="1"/>
</dbReference>
<dbReference type="EMBL" id="PQLX01000013">
    <property type="protein sequence ID" value="POU61217.1"/>
    <property type="molecule type" value="Genomic_DNA"/>
</dbReference>
<dbReference type="OrthoDB" id="289937at2"/>
<protein>
    <recommendedName>
        <fullName evidence="5">Peptidoglycan hydrolase FlgJ</fullName>
    </recommendedName>
    <alternativeName>
        <fullName evidence="11">Muramidase FlgJ</fullName>
    </alternativeName>
</protein>
<evidence type="ECO:0000259" key="13">
    <source>
        <dbReference type="SMART" id="SM00047"/>
    </source>
</evidence>
<evidence type="ECO:0000256" key="5">
    <source>
        <dbReference type="ARBA" id="ARBA00013433"/>
    </source>
</evidence>
<dbReference type="Gene3D" id="1.10.530.10">
    <property type="match status" value="1"/>
</dbReference>
<keyword evidence="14" id="KW-0282">Flagellum</keyword>
<comment type="similarity">
    <text evidence="4">In the C-terminal section; belongs to the glycosyl hydrolase 73 family.</text>
</comment>
<evidence type="ECO:0000256" key="12">
    <source>
        <dbReference type="SAM" id="MobiDB-lite"/>
    </source>
</evidence>
<dbReference type="InterPro" id="IPR013377">
    <property type="entry name" value="FlgJ"/>
</dbReference>
<evidence type="ECO:0000256" key="2">
    <source>
        <dbReference type="ARBA" id="ARBA00004418"/>
    </source>
</evidence>
<comment type="caution">
    <text evidence="14">The sequence shown here is derived from an EMBL/GenBank/DDBJ whole genome shotgun (WGS) entry which is preliminary data.</text>
</comment>
<dbReference type="InterPro" id="IPR002901">
    <property type="entry name" value="MGlyc_endo_b_GlcNAc-like_dom"/>
</dbReference>
<comment type="function">
    <text evidence="1">Flagellum-specific muramidase which hydrolyzes the peptidoglycan layer to assemble the rod structure in the periplasmic space.</text>
</comment>
<keyword evidence="7" id="KW-1005">Bacterial flagellum biogenesis</keyword>
<dbReference type="GO" id="GO:0042597">
    <property type="term" value="C:periplasmic space"/>
    <property type="evidence" value="ECO:0007669"/>
    <property type="project" value="UniProtKB-SubCell"/>
</dbReference>
<evidence type="ECO:0000256" key="9">
    <source>
        <dbReference type="ARBA" id="ARBA00023295"/>
    </source>
</evidence>
<keyword evidence="9" id="KW-0326">Glycosidase</keyword>
<dbReference type="GO" id="GO:0071555">
    <property type="term" value="P:cell wall organization"/>
    <property type="evidence" value="ECO:0007669"/>
    <property type="project" value="UniProtKB-KW"/>
</dbReference>
<name>A0A2S4RR98_CITAM</name>
<dbReference type="NCBIfam" id="TIGR02541">
    <property type="entry name" value="flagell_FlgJ"/>
    <property type="match status" value="1"/>
</dbReference>
<reference evidence="14 15" key="1">
    <citation type="submission" date="2018-01" db="EMBL/GenBank/DDBJ databases">
        <title>Complete genome sequences of 14 Citrobacter spp. isolated from plant in Canada.</title>
        <authorList>
            <person name="Bhandare S.G."/>
            <person name="Colavecchio A."/>
            <person name="Jeukens J."/>
            <person name="Emond-Rheault J.-G."/>
            <person name="Freschi L."/>
            <person name="Hamel J."/>
            <person name="Kukavica-Ibrulj I."/>
            <person name="Levesque R."/>
            <person name="Goodridge L."/>
        </authorList>
    </citation>
    <scope>NUCLEOTIDE SEQUENCE [LARGE SCALE GENOMIC DNA]</scope>
    <source>
        <strain evidence="14 15">S1285</strain>
    </source>
</reference>
<dbReference type="PRINTS" id="PR01002">
    <property type="entry name" value="FLGFLGJ"/>
</dbReference>
<dbReference type="Pfam" id="PF01832">
    <property type="entry name" value="Glucosaminidase"/>
    <property type="match status" value="1"/>
</dbReference>
<dbReference type="GO" id="GO:0016798">
    <property type="term" value="F:hydrolase activity, acting on glycosyl bonds"/>
    <property type="evidence" value="ECO:0007669"/>
    <property type="project" value="UniProtKB-KW"/>
</dbReference>
<dbReference type="Gene3D" id="2.10.70.40">
    <property type="entry name" value="peptidoglycan hydrolase"/>
    <property type="match status" value="1"/>
</dbReference>